<dbReference type="InterPro" id="IPR051548">
    <property type="entry name" value="Grx-like_ET"/>
</dbReference>
<comment type="caution">
    <text evidence="2">The sequence shown here is derived from an EMBL/GenBank/DDBJ whole genome shotgun (WGS) entry which is preliminary data.</text>
</comment>
<dbReference type="InterPro" id="IPR036249">
    <property type="entry name" value="Thioredoxin-like_sf"/>
</dbReference>
<dbReference type="PANTHER" id="PTHR34386:SF1">
    <property type="entry name" value="GLUTAREDOXIN-LIKE PROTEIN NRDH"/>
    <property type="match status" value="1"/>
</dbReference>
<sequence length="80" mass="9544">MERIVIYTQPDCPPCEITKRYFQDQRIEYIEKNVRQDKQAYNELVKKYKSYSTPTVVIGEKVFSGFKLNEIEQELFGKNS</sequence>
<gene>
    <name evidence="2" type="ORF">GW534_04825</name>
</gene>
<evidence type="ECO:0000259" key="1">
    <source>
        <dbReference type="Pfam" id="PF00462"/>
    </source>
</evidence>
<proteinExistence type="predicted"/>
<dbReference type="RefSeq" id="WP_161919934.1">
    <property type="nucleotide sequence ID" value="NZ_JAACYS010000014.1"/>
</dbReference>
<dbReference type="SUPFAM" id="SSF52833">
    <property type="entry name" value="Thioredoxin-like"/>
    <property type="match status" value="1"/>
</dbReference>
<organism evidence="2 3">
    <name type="scientific">Pallidibacillus pasinlerensis</name>
    <dbReference type="NCBI Taxonomy" id="2703818"/>
    <lineage>
        <taxon>Bacteria</taxon>
        <taxon>Bacillati</taxon>
        <taxon>Bacillota</taxon>
        <taxon>Bacilli</taxon>
        <taxon>Bacillales</taxon>
        <taxon>Bacillaceae</taxon>
        <taxon>Pallidibacillus</taxon>
    </lineage>
</organism>
<accession>A0ABX0A113</accession>
<protein>
    <submittedName>
        <fullName evidence="2">NrdH-redoxin</fullName>
    </submittedName>
</protein>
<dbReference type="Proteomes" id="UP000743899">
    <property type="component" value="Unassembled WGS sequence"/>
</dbReference>
<dbReference type="PROSITE" id="PS51354">
    <property type="entry name" value="GLUTAREDOXIN_2"/>
    <property type="match status" value="1"/>
</dbReference>
<name>A0ABX0A113_9BACI</name>
<dbReference type="EMBL" id="JAACYS010000014">
    <property type="protein sequence ID" value="NCU17097.1"/>
    <property type="molecule type" value="Genomic_DNA"/>
</dbReference>
<evidence type="ECO:0000313" key="2">
    <source>
        <dbReference type="EMBL" id="NCU17097.1"/>
    </source>
</evidence>
<keyword evidence="3" id="KW-1185">Reference proteome</keyword>
<dbReference type="CDD" id="cd02976">
    <property type="entry name" value="NrdH"/>
    <property type="match status" value="1"/>
</dbReference>
<evidence type="ECO:0000313" key="3">
    <source>
        <dbReference type="Proteomes" id="UP000743899"/>
    </source>
</evidence>
<dbReference type="PANTHER" id="PTHR34386">
    <property type="entry name" value="GLUTAREDOXIN"/>
    <property type="match status" value="1"/>
</dbReference>
<dbReference type="InterPro" id="IPR002109">
    <property type="entry name" value="Glutaredoxin"/>
</dbReference>
<feature type="domain" description="Glutaredoxin" evidence="1">
    <location>
        <begin position="4"/>
        <end position="62"/>
    </location>
</feature>
<dbReference type="Gene3D" id="3.40.30.10">
    <property type="entry name" value="Glutaredoxin"/>
    <property type="match status" value="1"/>
</dbReference>
<reference evidence="2 3" key="1">
    <citation type="submission" date="2020-01" db="EMBL/GenBank/DDBJ databases">
        <title>A novel Bacillus sp. from Pasinler.</title>
        <authorList>
            <person name="Adiguzel A."/>
            <person name="Ay H."/>
            <person name="Baltaci M.O."/>
        </authorList>
    </citation>
    <scope>NUCLEOTIDE SEQUENCE [LARGE SCALE GENOMIC DNA]</scope>
    <source>
        <strain evidence="2 3">P1</strain>
    </source>
</reference>
<dbReference type="Pfam" id="PF00462">
    <property type="entry name" value="Glutaredoxin"/>
    <property type="match status" value="1"/>
</dbReference>